<evidence type="ECO:0000313" key="1">
    <source>
        <dbReference type="EMBL" id="EJZ43976.1"/>
    </source>
</evidence>
<organism evidence="1 2">
    <name type="scientific">Leptospira licerasiae str. MMD4847</name>
    <dbReference type="NCBI Taxonomy" id="1049971"/>
    <lineage>
        <taxon>Bacteria</taxon>
        <taxon>Pseudomonadati</taxon>
        <taxon>Spirochaetota</taxon>
        <taxon>Spirochaetia</taxon>
        <taxon>Leptospirales</taxon>
        <taxon>Leptospiraceae</taxon>
        <taxon>Leptospira</taxon>
    </lineage>
</organism>
<gene>
    <name evidence="1" type="ORF">LEP1GSC178_2014</name>
</gene>
<comment type="caution">
    <text evidence="1">The sequence shown here is derived from an EMBL/GenBank/DDBJ whole genome shotgun (WGS) entry which is preliminary data.</text>
</comment>
<dbReference type="RefSeq" id="WP_008589096.1">
    <property type="nucleotide sequence ID" value="NZ_AHOM02000001.1"/>
</dbReference>
<keyword evidence="2" id="KW-1185">Reference proteome</keyword>
<name>A0ABN0HED9_9LEPT</name>
<reference evidence="1 2" key="1">
    <citation type="submission" date="2012-08" db="EMBL/GenBank/DDBJ databases">
        <authorList>
            <person name="Harkins D.M."/>
            <person name="Durkin A.S."/>
            <person name="Selengut J.D."/>
            <person name="Sanka R."/>
            <person name="DePew J."/>
            <person name="Purushe J."/>
            <person name="Matthias M.A."/>
            <person name="Vinetz J.M."/>
            <person name="Sutton G.G."/>
            <person name="Nelson W.C."/>
            <person name="Fouts D.E."/>
        </authorList>
    </citation>
    <scope>NUCLEOTIDE SEQUENCE [LARGE SCALE GENOMIC DNA]</scope>
    <source>
        <strain evidence="1 2">MMD4847</strain>
    </source>
</reference>
<dbReference type="EMBL" id="AHOM02000001">
    <property type="protein sequence ID" value="EJZ43976.1"/>
    <property type="molecule type" value="Genomic_DNA"/>
</dbReference>
<dbReference type="Proteomes" id="UP000018720">
    <property type="component" value="Unassembled WGS sequence"/>
</dbReference>
<protein>
    <submittedName>
        <fullName evidence="1">SIR2-like domain protein</fullName>
    </submittedName>
</protein>
<accession>A0ABN0HED9</accession>
<evidence type="ECO:0000313" key="2">
    <source>
        <dbReference type="Proteomes" id="UP000018720"/>
    </source>
</evidence>
<proteinExistence type="predicted"/>
<sequence length="320" mass="36725">MRGIVIGAGASFSESLAVHAPSEFQMPLIKNFARQTWFDWDPGIYLHLYLSSINIDVTNTTEMNKQFFELEAKGDTNIEKFFEFAWNNRNHPLILQQSSFPGIKIDISPWENMLYHSFGKPLHFLMLQAFHKNEIGFVRFTESEKVIKKINGNDLILNLNYDTIFEIALQQNSRSFKYEYISPNANTITVFKPHGSLNMIVSKDGRFAFSQPEAAGASIEGWTCFIGLIPPRLNKKYSQHPISEQIIENLKSHPKPNILTFWGVGITESDIDLNEIYTDWSISADTIEVINPDKQVSDKVSHLLSKKVDWYPSIDEWVKV</sequence>